<name>A0A1B8S9K0_9MYCO</name>
<sequence>MLDDDGTHWGGSFPYREHSLAGFKAKLRMVEQGIHDTPMDFAVVDYVSETDRVVLELRNEGKLADNRPYEMVYCFILQVRGGRIVSMREYADTAYSRDMRPELHSKHSPVYHGLKEQGLTASTFDDLD</sequence>
<organism evidence="2 3">
    <name type="scientific">Mycolicibacter kumamotonensis</name>
    <dbReference type="NCBI Taxonomy" id="354243"/>
    <lineage>
        <taxon>Bacteria</taxon>
        <taxon>Bacillati</taxon>
        <taxon>Actinomycetota</taxon>
        <taxon>Actinomycetes</taxon>
        <taxon>Mycobacteriales</taxon>
        <taxon>Mycobacteriaceae</taxon>
        <taxon>Mycolicibacter</taxon>
    </lineage>
</organism>
<evidence type="ECO:0000259" key="1">
    <source>
        <dbReference type="Pfam" id="PF12680"/>
    </source>
</evidence>
<gene>
    <name evidence="2" type="ORF">ACT18_23540</name>
</gene>
<evidence type="ECO:0000313" key="2">
    <source>
        <dbReference type="EMBL" id="OBY29346.1"/>
    </source>
</evidence>
<dbReference type="Gene3D" id="3.10.450.50">
    <property type="match status" value="1"/>
</dbReference>
<comment type="caution">
    <text evidence="2">The sequence shown here is derived from an EMBL/GenBank/DDBJ whole genome shotgun (WGS) entry which is preliminary data.</text>
</comment>
<proteinExistence type="predicted"/>
<dbReference type="InterPro" id="IPR032710">
    <property type="entry name" value="NTF2-like_dom_sf"/>
</dbReference>
<reference evidence="2 3" key="1">
    <citation type="submission" date="2015-06" db="EMBL/GenBank/DDBJ databases">
        <title>Genome sequence of Mycobacterium kumamotonense strain Roo.</title>
        <authorList>
            <person name="Greninger A.L."/>
            <person name="Cunningham G."/>
            <person name="Miller S."/>
        </authorList>
    </citation>
    <scope>NUCLEOTIDE SEQUENCE [LARGE SCALE GENOMIC DNA]</scope>
    <source>
        <strain evidence="2 3">Roo</strain>
    </source>
</reference>
<keyword evidence="3" id="KW-1185">Reference proteome</keyword>
<evidence type="ECO:0000313" key="3">
    <source>
        <dbReference type="Proteomes" id="UP000092668"/>
    </source>
</evidence>
<dbReference type="EMBL" id="LFOE01000095">
    <property type="protein sequence ID" value="OBY29346.1"/>
    <property type="molecule type" value="Genomic_DNA"/>
</dbReference>
<feature type="domain" description="SnoaL-like" evidence="1">
    <location>
        <begin position="2"/>
        <end position="87"/>
    </location>
</feature>
<protein>
    <recommendedName>
        <fullName evidence="1">SnoaL-like domain-containing protein</fullName>
    </recommendedName>
</protein>
<dbReference type="AlphaFoldDB" id="A0A1B8S9K0"/>
<dbReference type="InterPro" id="IPR037401">
    <property type="entry name" value="SnoaL-like"/>
</dbReference>
<accession>A0A1B8S9K0</accession>
<dbReference type="Proteomes" id="UP000092668">
    <property type="component" value="Unassembled WGS sequence"/>
</dbReference>
<dbReference type="SUPFAM" id="SSF54427">
    <property type="entry name" value="NTF2-like"/>
    <property type="match status" value="1"/>
</dbReference>
<dbReference type="Pfam" id="PF12680">
    <property type="entry name" value="SnoaL_2"/>
    <property type="match status" value="1"/>
</dbReference>